<keyword evidence="8" id="KW-1185">Reference proteome</keyword>
<keyword evidence="3" id="KW-0808">Transferase</keyword>
<dbReference type="GO" id="GO:0004673">
    <property type="term" value="F:protein histidine kinase activity"/>
    <property type="evidence" value="ECO:0007669"/>
    <property type="project" value="UniProtKB-EC"/>
</dbReference>
<dbReference type="EC" id="2.7.13.3" evidence="2"/>
<evidence type="ECO:0000256" key="5">
    <source>
        <dbReference type="ARBA" id="ARBA00023012"/>
    </source>
</evidence>
<evidence type="ECO:0000256" key="4">
    <source>
        <dbReference type="ARBA" id="ARBA00022777"/>
    </source>
</evidence>
<keyword evidence="5" id="KW-0902">Two-component regulatory system</keyword>
<evidence type="ECO:0000313" key="8">
    <source>
        <dbReference type="Proteomes" id="UP000199114"/>
    </source>
</evidence>
<reference evidence="8" key="1">
    <citation type="submission" date="2016-10" db="EMBL/GenBank/DDBJ databases">
        <authorList>
            <person name="Varghese N."/>
            <person name="Submissions S."/>
        </authorList>
    </citation>
    <scope>NUCLEOTIDE SEQUENCE [LARGE SCALE GENOMIC DNA]</scope>
    <source>
        <strain evidence="8">DSM 25055</strain>
    </source>
</reference>
<gene>
    <name evidence="7" type="ORF">SAMN04489841_3427</name>
</gene>
<protein>
    <recommendedName>
        <fullName evidence="2">histidine kinase</fullName>
        <ecNumber evidence="2">2.7.13.3</ecNumber>
    </recommendedName>
</protein>
<dbReference type="GO" id="GO:0000160">
    <property type="term" value="P:phosphorelay signal transduction system"/>
    <property type="evidence" value="ECO:0007669"/>
    <property type="project" value="UniProtKB-KW"/>
</dbReference>
<evidence type="ECO:0000256" key="1">
    <source>
        <dbReference type="ARBA" id="ARBA00000085"/>
    </source>
</evidence>
<dbReference type="STRING" id="1186196.SAMN04489841_3427"/>
<dbReference type="InterPro" id="IPR036890">
    <property type="entry name" value="HATPase_C_sf"/>
</dbReference>
<accession>A0A1H9MNW6</accession>
<keyword evidence="4 7" id="KW-0418">Kinase</keyword>
<dbReference type="InterPro" id="IPR004358">
    <property type="entry name" value="Sig_transdc_His_kin-like_C"/>
</dbReference>
<dbReference type="EMBL" id="FOFD01000004">
    <property type="protein sequence ID" value="SER25115.1"/>
    <property type="molecule type" value="Genomic_DNA"/>
</dbReference>
<sequence length="85" mass="9051">MVRSDGFYVADTGPGLPADRESLFELGYTTAADGTGFGLAIVEQIAEAHDWNWTVTARDGDEGGARFEIRNVTVPADSSNSLRSA</sequence>
<dbReference type="Gene3D" id="3.30.565.10">
    <property type="entry name" value="Histidine kinase-like ATPase, C-terminal domain"/>
    <property type="match status" value="1"/>
</dbReference>
<dbReference type="AlphaFoldDB" id="A0A1H9MNW6"/>
<dbReference type="PANTHER" id="PTHR43711">
    <property type="entry name" value="TWO-COMPONENT HISTIDINE KINASE"/>
    <property type="match status" value="1"/>
</dbReference>
<dbReference type="RefSeq" id="WP_090619496.1">
    <property type="nucleotide sequence ID" value="NZ_FOFD01000004.1"/>
</dbReference>
<feature type="domain" description="Histidine kinase/HSP90-like ATPase" evidence="6">
    <location>
        <begin position="8"/>
        <end position="70"/>
    </location>
</feature>
<dbReference type="Pfam" id="PF02518">
    <property type="entry name" value="HATPase_c"/>
    <property type="match status" value="1"/>
</dbReference>
<dbReference type="Proteomes" id="UP000199114">
    <property type="component" value="Unassembled WGS sequence"/>
</dbReference>
<evidence type="ECO:0000256" key="2">
    <source>
        <dbReference type="ARBA" id="ARBA00012438"/>
    </source>
</evidence>
<comment type="catalytic activity">
    <reaction evidence="1">
        <text>ATP + protein L-histidine = ADP + protein N-phospho-L-histidine.</text>
        <dbReference type="EC" id="2.7.13.3"/>
    </reaction>
</comment>
<dbReference type="InterPro" id="IPR050736">
    <property type="entry name" value="Sensor_HK_Regulatory"/>
</dbReference>
<evidence type="ECO:0000256" key="3">
    <source>
        <dbReference type="ARBA" id="ARBA00022679"/>
    </source>
</evidence>
<evidence type="ECO:0000259" key="6">
    <source>
        <dbReference type="Pfam" id="PF02518"/>
    </source>
</evidence>
<dbReference type="PANTHER" id="PTHR43711:SF1">
    <property type="entry name" value="HISTIDINE KINASE 1"/>
    <property type="match status" value="1"/>
</dbReference>
<name>A0A1H9MNW6_9EURY</name>
<dbReference type="OrthoDB" id="8127at2157"/>
<proteinExistence type="predicted"/>
<dbReference type="SUPFAM" id="SSF55874">
    <property type="entry name" value="ATPase domain of HSP90 chaperone/DNA topoisomerase II/histidine kinase"/>
    <property type="match status" value="1"/>
</dbReference>
<dbReference type="PRINTS" id="PR00344">
    <property type="entry name" value="BCTRLSENSOR"/>
</dbReference>
<evidence type="ECO:0000313" key="7">
    <source>
        <dbReference type="EMBL" id="SER25115.1"/>
    </source>
</evidence>
<organism evidence="7 8">
    <name type="scientific">Natrinema salaciae</name>
    <dbReference type="NCBI Taxonomy" id="1186196"/>
    <lineage>
        <taxon>Archaea</taxon>
        <taxon>Methanobacteriati</taxon>
        <taxon>Methanobacteriota</taxon>
        <taxon>Stenosarchaea group</taxon>
        <taxon>Halobacteria</taxon>
        <taxon>Halobacteriales</taxon>
        <taxon>Natrialbaceae</taxon>
        <taxon>Natrinema</taxon>
    </lineage>
</organism>
<dbReference type="InterPro" id="IPR003594">
    <property type="entry name" value="HATPase_dom"/>
</dbReference>